<reference evidence="3 4" key="1">
    <citation type="submission" date="2018-05" db="EMBL/GenBank/DDBJ databases">
        <title>Acuticoccus sediminis sp. nov., isolated from deep-sea sediment of Indian Ocean.</title>
        <authorList>
            <person name="Liu X."/>
            <person name="Lai Q."/>
            <person name="Du Y."/>
            <person name="Sun F."/>
            <person name="Zhang X."/>
            <person name="Wang S."/>
            <person name="Shao Z."/>
        </authorList>
    </citation>
    <scope>NUCLEOTIDE SEQUENCE [LARGE SCALE GENOMIC DNA]</scope>
    <source>
        <strain evidence="3 4">PTG4-2</strain>
    </source>
</reference>
<dbReference type="Proteomes" id="UP000249590">
    <property type="component" value="Unassembled WGS sequence"/>
</dbReference>
<dbReference type="EMBL" id="QHHQ01000001">
    <property type="protein sequence ID" value="RAI03351.1"/>
    <property type="molecule type" value="Genomic_DNA"/>
</dbReference>
<dbReference type="GO" id="GO:0005509">
    <property type="term" value="F:calcium ion binding"/>
    <property type="evidence" value="ECO:0007669"/>
    <property type="project" value="InterPro"/>
</dbReference>
<dbReference type="Pfam" id="PF00657">
    <property type="entry name" value="Lipase_GDSL"/>
    <property type="match status" value="1"/>
</dbReference>
<dbReference type="Pfam" id="PF00353">
    <property type="entry name" value="HemolysinCabind"/>
    <property type="match status" value="2"/>
</dbReference>
<evidence type="ECO:0008006" key="5">
    <source>
        <dbReference type="Google" id="ProtNLM"/>
    </source>
</evidence>
<dbReference type="InterPro" id="IPR036514">
    <property type="entry name" value="SGNH_hydro_sf"/>
</dbReference>
<proteinExistence type="predicted"/>
<dbReference type="InterPro" id="IPR001087">
    <property type="entry name" value="GDSL"/>
</dbReference>
<dbReference type="InterPro" id="IPR011049">
    <property type="entry name" value="Serralysin-like_metalloprot_C"/>
</dbReference>
<dbReference type="Gene3D" id="3.40.50.1110">
    <property type="entry name" value="SGNH hydrolase"/>
    <property type="match status" value="1"/>
</dbReference>
<sequence length="509" mass="53979">MRTPLTFDEIVYFGASYTDSGAFFEASEKVAIVPIPFEAAGYDHQFSNGPVYADLVPGLIGVTGGEDLNYAVGGARISDNRNIEDLIGGTVDLNPFADEDDLNFGVDYRHEVARYLNSGNADGDLSNVAASIYIGNNDTREFEIPDGTHAEIFAAAEDYGRQLANSLLVQTRPLLRAGVETLIFNNLSNVEVFPASNASSDFIVNVGDHIVEAFNTALETIADRIETRGFATTELIDLGLILEEVTRDASSFRFRDADLAVNFGEGSTPVPNPAARDIPVDQIAFFDQVHPTTEFHQIIAAYQAESLTSNVIVGTDDNDPDLMGTRGDDFVIGLDGRDTIILDGGNDVAMGGRGDDVIDGGAGSDLIIGGSGNDQLVGGGRIDIIADGDGDDAVQGGDGGDLILAGAGNDTIRGGDGRDFFVFTDPELLGRNRGDDHTVIVGNGGVDTLFLAVEDASEFDVDPNATVHDFGDLGLTVGQVENIVVVEGLDFEINARSAQFAEADLWHLV</sequence>
<dbReference type="PRINTS" id="PR00313">
    <property type="entry name" value="CABNDNGRPT"/>
</dbReference>
<protein>
    <recommendedName>
        <fullName evidence="5">Hemolysin-type calcium-binding repeat-containing protein</fullName>
    </recommendedName>
</protein>
<dbReference type="SUPFAM" id="SSF51120">
    <property type="entry name" value="beta-Roll"/>
    <property type="match status" value="1"/>
</dbReference>
<organism evidence="3 4">
    <name type="scientific">Acuticoccus sediminis</name>
    <dbReference type="NCBI Taxonomy" id="2184697"/>
    <lineage>
        <taxon>Bacteria</taxon>
        <taxon>Pseudomonadati</taxon>
        <taxon>Pseudomonadota</taxon>
        <taxon>Alphaproteobacteria</taxon>
        <taxon>Hyphomicrobiales</taxon>
        <taxon>Amorphaceae</taxon>
        <taxon>Acuticoccus</taxon>
    </lineage>
</organism>
<dbReference type="InterPro" id="IPR050557">
    <property type="entry name" value="RTX_toxin/Mannuronan_C5-epim"/>
</dbReference>
<evidence type="ECO:0000256" key="1">
    <source>
        <dbReference type="ARBA" id="ARBA00004613"/>
    </source>
</evidence>
<dbReference type="RefSeq" id="WP_111341951.1">
    <property type="nucleotide sequence ID" value="NZ_QHHQ01000001.1"/>
</dbReference>
<dbReference type="InterPro" id="IPR018511">
    <property type="entry name" value="Hemolysin-typ_Ca-bd_CS"/>
</dbReference>
<evidence type="ECO:0000256" key="2">
    <source>
        <dbReference type="ARBA" id="ARBA00022525"/>
    </source>
</evidence>
<dbReference type="GO" id="GO:0005576">
    <property type="term" value="C:extracellular region"/>
    <property type="evidence" value="ECO:0007669"/>
    <property type="project" value="UniProtKB-SubCell"/>
</dbReference>
<evidence type="ECO:0000313" key="3">
    <source>
        <dbReference type="EMBL" id="RAI03351.1"/>
    </source>
</evidence>
<dbReference type="PANTHER" id="PTHR38340:SF1">
    <property type="entry name" value="S-LAYER PROTEIN"/>
    <property type="match status" value="1"/>
</dbReference>
<comment type="subcellular location">
    <subcellularLocation>
        <location evidence="1">Secreted</location>
    </subcellularLocation>
</comment>
<dbReference type="GO" id="GO:0016788">
    <property type="term" value="F:hydrolase activity, acting on ester bonds"/>
    <property type="evidence" value="ECO:0007669"/>
    <property type="project" value="InterPro"/>
</dbReference>
<name>A0A8B2NWY4_9HYPH</name>
<dbReference type="InterPro" id="IPR001343">
    <property type="entry name" value="Hemolysn_Ca-bd"/>
</dbReference>
<gene>
    <name evidence="3" type="ORF">DLJ53_02200</name>
</gene>
<accession>A0A8B2NWY4</accession>
<dbReference type="AlphaFoldDB" id="A0A8B2NWY4"/>
<dbReference type="Gene3D" id="2.150.10.10">
    <property type="entry name" value="Serralysin-like metalloprotease, C-terminal"/>
    <property type="match status" value="1"/>
</dbReference>
<comment type="caution">
    <text evidence="3">The sequence shown here is derived from an EMBL/GenBank/DDBJ whole genome shotgun (WGS) entry which is preliminary data.</text>
</comment>
<evidence type="ECO:0000313" key="4">
    <source>
        <dbReference type="Proteomes" id="UP000249590"/>
    </source>
</evidence>
<dbReference type="PROSITE" id="PS00330">
    <property type="entry name" value="HEMOLYSIN_CALCIUM"/>
    <property type="match status" value="3"/>
</dbReference>
<keyword evidence="4" id="KW-1185">Reference proteome</keyword>
<keyword evidence="2" id="KW-0964">Secreted</keyword>
<dbReference type="PANTHER" id="PTHR38340">
    <property type="entry name" value="S-LAYER PROTEIN"/>
    <property type="match status" value="1"/>
</dbReference>